<keyword evidence="2" id="KW-0479">Metal-binding</keyword>
<dbReference type="Pfam" id="PF00172">
    <property type="entry name" value="Zn_clus"/>
    <property type="match status" value="1"/>
</dbReference>
<evidence type="ECO:0000256" key="4">
    <source>
        <dbReference type="ARBA" id="ARBA00023015"/>
    </source>
</evidence>
<name>A0A0D2A6A8_9PEZI</name>
<evidence type="ECO:0000256" key="7">
    <source>
        <dbReference type="ARBA" id="ARBA00023242"/>
    </source>
</evidence>
<protein>
    <recommendedName>
        <fullName evidence="9">Transcriptional activator of proteases prtT</fullName>
    </recommendedName>
    <alternativeName>
        <fullName evidence="10">Zn(2)-C6 zinc finger-containing protein prtT</fullName>
    </alternativeName>
</protein>
<reference evidence="13 14" key="1">
    <citation type="submission" date="2015-01" db="EMBL/GenBank/DDBJ databases">
        <title>The Genome Sequence of Ochroconis gallopava CBS43764.</title>
        <authorList>
            <consortium name="The Broad Institute Genomics Platform"/>
            <person name="Cuomo C."/>
            <person name="de Hoog S."/>
            <person name="Gorbushina A."/>
            <person name="Stielow B."/>
            <person name="Teixiera M."/>
            <person name="Abouelleil A."/>
            <person name="Chapman S.B."/>
            <person name="Priest M."/>
            <person name="Young S.K."/>
            <person name="Wortman J."/>
            <person name="Nusbaum C."/>
            <person name="Birren B."/>
        </authorList>
    </citation>
    <scope>NUCLEOTIDE SEQUENCE [LARGE SCALE GENOMIC DNA]</scope>
    <source>
        <strain evidence="13 14">CBS 43764</strain>
    </source>
</reference>
<dbReference type="InterPro" id="IPR036864">
    <property type="entry name" value="Zn2-C6_fun-type_DNA-bd_sf"/>
</dbReference>
<evidence type="ECO:0000256" key="1">
    <source>
        <dbReference type="ARBA" id="ARBA00004123"/>
    </source>
</evidence>
<feature type="region of interest" description="Disordered" evidence="11">
    <location>
        <begin position="84"/>
        <end position="117"/>
    </location>
</feature>
<evidence type="ECO:0000313" key="14">
    <source>
        <dbReference type="Proteomes" id="UP000053259"/>
    </source>
</evidence>
<proteinExistence type="inferred from homology"/>
<keyword evidence="3" id="KW-0862">Zinc</keyword>
<dbReference type="AlphaFoldDB" id="A0A0D2A6A8"/>
<keyword evidence="4" id="KW-0805">Transcription regulation</keyword>
<comment type="subcellular location">
    <subcellularLocation>
        <location evidence="1">Nucleus</location>
    </subcellularLocation>
</comment>
<dbReference type="VEuPathDB" id="FungiDB:PV09_06578"/>
<comment type="similarity">
    <text evidence="8">Belongs to the prtT family.</text>
</comment>
<dbReference type="CDD" id="cd00067">
    <property type="entry name" value="GAL4"/>
    <property type="match status" value="1"/>
</dbReference>
<dbReference type="Proteomes" id="UP000053259">
    <property type="component" value="Unassembled WGS sequence"/>
</dbReference>
<dbReference type="PANTHER" id="PTHR31845:SF34">
    <property type="entry name" value="TRANSCRIPTIONAL ACTIVATOR OF PROTEASES PRTT"/>
    <property type="match status" value="1"/>
</dbReference>
<feature type="domain" description="Zn(2)-C6 fungal-type" evidence="12">
    <location>
        <begin position="11"/>
        <end position="44"/>
    </location>
</feature>
<dbReference type="STRING" id="253628.A0A0D2A6A8"/>
<gene>
    <name evidence="13" type="ORF">PV09_06578</name>
</gene>
<dbReference type="PANTHER" id="PTHR31845">
    <property type="entry name" value="FINGER DOMAIN PROTEIN, PUTATIVE-RELATED"/>
    <property type="match status" value="1"/>
</dbReference>
<dbReference type="InterPro" id="IPR001138">
    <property type="entry name" value="Zn2Cys6_DnaBD"/>
</dbReference>
<dbReference type="GO" id="GO:0005634">
    <property type="term" value="C:nucleus"/>
    <property type="evidence" value="ECO:0007669"/>
    <property type="project" value="UniProtKB-SubCell"/>
</dbReference>
<keyword evidence="14" id="KW-1185">Reference proteome</keyword>
<dbReference type="InterPro" id="IPR051089">
    <property type="entry name" value="prtT"/>
</dbReference>
<dbReference type="GO" id="GO:0000981">
    <property type="term" value="F:DNA-binding transcription factor activity, RNA polymerase II-specific"/>
    <property type="evidence" value="ECO:0007669"/>
    <property type="project" value="InterPro"/>
</dbReference>
<dbReference type="PROSITE" id="PS00463">
    <property type="entry name" value="ZN2_CY6_FUNGAL_1"/>
    <property type="match status" value="1"/>
</dbReference>
<evidence type="ECO:0000256" key="10">
    <source>
        <dbReference type="ARBA" id="ARBA00042461"/>
    </source>
</evidence>
<dbReference type="HOGENOM" id="CLU_021797_0_0_1"/>
<evidence type="ECO:0000256" key="6">
    <source>
        <dbReference type="ARBA" id="ARBA00023163"/>
    </source>
</evidence>
<evidence type="ECO:0000256" key="8">
    <source>
        <dbReference type="ARBA" id="ARBA00038134"/>
    </source>
</evidence>
<dbReference type="SMART" id="SM00066">
    <property type="entry name" value="GAL4"/>
    <property type="match status" value="1"/>
</dbReference>
<feature type="compositionally biased region" description="Basic and acidic residues" evidence="11">
    <location>
        <begin position="102"/>
        <end position="117"/>
    </location>
</feature>
<dbReference type="GeneID" id="27314551"/>
<keyword evidence="5" id="KW-0238">DNA-binding</keyword>
<evidence type="ECO:0000256" key="11">
    <source>
        <dbReference type="SAM" id="MobiDB-lite"/>
    </source>
</evidence>
<dbReference type="GO" id="GO:0000976">
    <property type="term" value="F:transcription cis-regulatory region binding"/>
    <property type="evidence" value="ECO:0007669"/>
    <property type="project" value="TreeGrafter"/>
</dbReference>
<dbReference type="InParanoid" id="A0A0D2A6A8"/>
<accession>A0A0D2A6A8</accession>
<organism evidence="13 14">
    <name type="scientific">Verruconis gallopava</name>
    <dbReference type="NCBI Taxonomy" id="253628"/>
    <lineage>
        <taxon>Eukaryota</taxon>
        <taxon>Fungi</taxon>
        <taxon>Dikarya</taxon>
        <taxon>Ascomycota</taxon>
        <taxon>Pezizomycotina</taxon>
        <taxon>Dothideomycetes</taxon>
        <taxon>Pleosporomycetidae</taxon>
        <taxon>Venturiales</taxon>
        <taxon>Sympoventuriaceae</taxon>
        <taxon>Verruconis</taxon>
    </lineage>
</organism>
<dbReference type="PROSITE" id="PS50048">
    <property type="entry name" value="ZN2_CY6_FUNGAL_2"/>
    <property type="match status" value="1"/>
</dbReference>
<dbReference type="SUPFAM" id="SSF57701">
    <property type="entry name" value="Zn2/Cys6 DNA-binding domain"/>
    <property type="match status" value="1"/>
</dbReference>
<dbReference type="RefSeq" id="XP_016211954.1">
    <property type="nucleotide sequence ID" value="XM_016360242.1"/>
</dbReference>
<dbReference type="GO" id="GO:0008270">
    <property type="term" value="F:zinc ion binding"/>
    <property type="evidence" value="ECO:0007669"/>
    <property type="project" value="InterPro"/>
</dbReference>
<dbReference type="EMBL" id="KN847551">
    <property type="protein sequence ID" value="KIW02085.1"/>
    <property type="molecule type" value="Genomic_DNA"/>
</dbReference>
<evidence type="ECO:0000256" key="2">
    <source>
        <dbReference type="ARBA" id="ARBA00022723"/>
    </source>
</evidence>
<evidence type="ECO:0000259" key="12">
    <source>
        <dbReference type="PROSITE" id="PS50048"/>
    </source>
</evidence>
<evidence type="ECO:0000256" key="5">
    <source>
        <dbReference type="ARBA" id="ARBA00023125"/>
    </source>
</evidence>
<dbReference type="Gene3D" id="4.10.240.10">
    <property type="entry name" value="Zn(2)-C6 fungal-type DNA-binding domain"/>
    <property type="match status" value="1"/>
</dbReference>
<keyword evidence="7" id="KW-0539">Nucleus</keyword>
<evidence type="ECO:0000313" key="13">
    <source>
        <dbReference type="EMBL" id="KIW02085.1"/>
    </source>
</evidence>
<feature type="compositionally biased region" description="Polar residues" evidence="11">
    <location>
        <begin position="89"/>
        <end position="100"/>
    </location>
</feature>
<keyword evidence="6" id="KW-0804">Transcription</keyword>
<sequence length="586" mass="65169">MPPDRGRAGRACVACRKQKTRCYAGERPGASCLRCNTLRQSCSFTTEAEVQSPSLATPALGSVSATDARLDRLETTVNLLLKRLGDGPSTVQTRSPTPSRAPTHDNDQSSASRDRGASLDADAVAPVFILRDLAAETGAATGSNGRIADGQLSVDAEDIISAGVLAEHDAIKLISIFQEHYGRWVAFDPTSQPETLLQTIRKSPLLLCACCLISIRHFSVAAAEALAPRLFDISKSLLSSALLKTPQSFEFFQSVIILCMWSTTVGQNPLSIDSWLVSGFALQHCFSTKLFQSIVADSSKVSQSRHLLDRLRVFNHLILVHLHYCCGTRRRSIVGRHQVEKCKEILKSDHATNFEQRMVAEVNLYWIIYEQCTGSTLDLPKVQASLHEWKKQWSFVLEQPRSQFLEMGHHFAQLLAYERALKSRSARVRDSLLNEMVRLSVAIIKLAMDNADERTAHLSDHIYHIKTFAAVTLCRLLNFYEAQLATTHEIAELDSLIIKFIDWLKSIGLSCHSGYTLGLIVAAFHKKLRPDAQPLQNPTMDLPEDGWMVENFVPAFLPDLLDTEVSPGGNWEWNADWEPFTTGPLT</sequence>
<dbReference type="OrthoDB" id="2595934at2759"/>
<evidence type="ECO:0000256" key="3">
    <source>
        <dbReference type="ARBA" id="ARBA00022833"/>
    </source>
</evidence>
<evidence type="ECO:0000256" key="9">
    <source>
        <dbReference type="ARBA" id="ARBA00041135"/>
    </source>
</evidence>